<dbReference type="RefSeq" id="WP_213171041.1">
    <property type="nucleotide sequence ID" value="NZ_CP070496.1"/>
</dbReference>
<dbReference type="KEGG" id="nav:JQS30_14960"/>
<dbReference type="EMBL" id="CP070496">
    <property type="protein sequence ID" value="QSB05040.1"/>
    <property type="molecule type" value="Genomic_DNA"/>
</dbReference>
<dbReference type="AlphaFoldDB" id="A0A895XS02"/>
<keyword evidence="3" id="KW-1185">Reference proteome</keyword>
<dbReference type="Proteomes" id="UP000662939">
    <property type="component" value="Chromosome"/>
</dbReference>
<feature type="region of interest" description="Disordered" evidence="1">
    <location>
        <begin position="90"/>
        <end position="111"/>
    </location>
</feature>
<evidence type="ECO:0000313" key="2">
    <source>
        <dbReference type="EMBL" id="QSB05040.1"/>
    </source>
</evidence>
<evidence type="ECO:0000256" key="1">
    <source>
        <dbReference type="SAM" id="MobiDB-lite"/>
    </source>
</evidence>
<feature type="compositionally biased region" description="Polar residues" evidence="1">
    <location>
        <begin position="96"/>
        <end position="111"/>
    </location>
</feature>
<reference evidence="2" key="1">
    <citation type="submission" date="2021-02" db="EMBL/GenBank/DDBJ databases">
        <title>Natronoglycomyces albus gen. nov., sp. nov, a haloalkaliphilic actinobacterium from a soda solonchak soil.</title>
        <authorList>
            <person name="Sorokin D.Y."/>
            <person name="Khijniak T.V."/>
            <person name="Zakharycheva A.P."/>
            <person name="Boueva O.V."/>
            <person name="Ariskina E.V."/>
            <person name="Hahnke R.L."/>
            <person name="Bunk B."/>
            <person name="Sproer C."/>
            <person name="Schumann P."/>
            <person name="Evtushenko L.I."/>
            <person name="Kublanov I.V."/>
        </authorList>
    </citation>
    <scope>NUCLEOTIDE SEQUENCE</scope>
    <source>
        <strain evidence="2">DSM 106290</strain>
    </source>
</reference>
<gene>
    <name evidence="2" type="ORF">JQS30_14960</name>
</gene>
<accession>A0A895XS02</accession>
<proteinExistence type="predicted"/>
<organism evidence="2 3">
    <name type="scientific">Natronoglycomyces albus</name>
    <dbReference type="NCBI Taxonomy" id="2811108"/>
    <lineage>
        <taxon>Bacteria</taxon>
        <taxon>Bacillati</taxon>
        <taxon>Actinomycetota</taxon>
        <taxon>Actinomycetes</taxon>
        <taxon>Glycomycetales</taxon>
        <taxon>Glycomycetaceae</taxon>
        <taxon>Natronoglycomyces</taxon>
    </lineage>
</organism>
<name>A0A895XS02_9ACTN</name>
<sequence length="111" mass="12126">MAKGDRVLDPEAIQDFQQYIQAQLDHLDNVVVPSMESGTLSYAPAFGRLDSSVQAARVYNDFFGATWDNVQQLRGVYKAMLKQLNGALGAHDESETANTADTTNIDGQMTA</sequence>
<evidence type="ECO:0000313" key="3">
    <source>
        <dbReference type="Proteomes" id="UP000662939"/>
    </source>
</evidence>
<protein>
    <submittedName>
        <fullName evidence="2">Uncharacterized protein</fullName>
    </submittedName>
</protein>